<dbReference type="InterPro" id="IPR050738">
    <property type="entry name" value="Sulfatase"/>
</dbReference>
<dbReference type="CDD" id="cd16145">
    <property type="entry name" value="ARS_like"/>
    <property type="match status" value="1"/>
</dbReference>
<dbReference type="EMBL" id="CP014224">
    <property type="protein sequence ID" value="ANW96227.1"/>
    <property type="molecule type" value="Genomic_DNA"/>
</dbReference>
<accession>A0A1B1Y652</accession>
<feature type="signal peptide" evidence="5">
    <location>
        <begin position="1"/>
        <end position="25"/>
    </location>
</feature>
<dbReference type="InterPro" id="IPR024607">
    <property type="entry name" value="Sulfatase_CS"/>
</dbReference>
<evidence type="ECO:0000256" key="5">
    <source>
        <dbReference type="SAM" id="SignalP"/>
    </source>
</evidence>
<dbReference type="PANTHER" id="PTHR42693">
    <property type="entry name" value="ARYLSULFATASE FAMILY MEMBER"/>
    <property type="match status" value="1"/>
</dbReference>
<sequence length="462" mass="51837">MKKNKIIFQVISFVAFFISAININAQTKPNVIYILADDLGYGDLSCYGQKILKTPNIDRLAKKGIKFTDHYSGNAVCSPSRAVLMTGQNPAHVYITGNSKEEPGMDAAMTNLPELFKNAGYATGAFGKWGLGDTTAKDNRNPLNQGFDEFYGWKTQVTAHTYYPTKMVHNGQEVAIKKGTYVHDIIMDHAFDFIKENAKNKQPFFCYIPTAIPHAAMHAPEKLHNKWRKKLPQFDTIIGEYYADPEPTPDVINPIAGFGAMVEHLDNQVGQIVKMLKKYKVDKNTLIIFTSDNGAHHEGGHDPEFWNSNGDLRGGKRDVYEGGIRAPMLAYWPTKIKAGSTTNLPSAFWDVMATMADITNQPIPKQSDGISFLPTLLGNTKNQQKSDYLYWKFTNWEATKQAVRIGNFKGISIHYNKSKKHKEHTAAFELYDLSNDIGETHNIAASKPEMVAKMQKIMKDLN</sequence>
<evidence type="ECO:0000313" key="8">
    <source>
        <dbReference type="Proteomes" id="UP000092967"/>
    </source>
</evidence>
<dbReference type="STRING" id="1790137.AXE80_08025"/>
<dbReference type="Pfam" id="PF00884">
    <property type="entry name" value="Sulfatase"/>
    <property type="match status" value="1"/>
</dbReference>
<dbReference type="InterPro" id="IPR000917">
    <property type="entry name" value="Sulfatase_N"/>
</dbReference>
<dbReference type="Gene3D" id="3.40.720.10">
    <property type="entry name" value="Alkaline Phosphatase, subunit A"/>
    <property type="match status" value="1"/>
</dbReference>
<dbReference type="PANTHER" id="PTHR42693:SF53">
    <property type="entry name" value="ENDO-4-O-SULFATASE"/>
    <property type="match status" value="1"/>
</dbReference>
<name>A0A1B1Y652_9FLAO</name>
<dbReference type="OrthoDB" id="9765065at2"/>
<keyword evidence="4" id="KW-0106">Calcium</keyword>
<organism evidence="7 8">
    <name type="scientific">Wenyingzhuangia fucanilytica</name>
    <dbReference type="NCBI Taxonomy" id="1790137"/>
    <lineage>
        <taxon>Bacteria</taxon>
        <taxon>Pseudomonadati</taxon>
        <taxon>Bacteroidota</taxon>
        <taxon>Flavobacteriia</taxon>
        <taxon>Flavobacteriales</taxon>
        <taxon>Flavobacteriaceae</taxon>
        <taxon>Wenyingzhuangia</taxon>
    </lineage>
</organism>
<dbReference type="PROSITE" id="PS00523">
    <property type="entry name" value="SULFATASE_1"/>
    <property type="match status" value="1"/>
</dbReference>
<evidence type="ECO:0000256" key="3">
    <source>
        <dbReference type="ARBA" id="ARBA00022801"/>
    </source>
</evidence>
<feature type="domain" description="Sulfatase N-terminal" evidence="6">
    <location>
        <begin position="29"/>
        <end position="359"/>
    </location>
</feature>
<evidence type="ECO:0000259" key="6">
    <source>
        <dbReference type="Pfam" id="PF00884"/>
    </source>
</evidence>
<evidence type="ECO:0000313" key="7">
    <source>
        <dbReference type="EMBL" id="ANW96227.1"/>
    </source>
</evidence>
<reference evidence="7 8" key="1">
    <citation type="submission" date="2016-02" db="EMBL/GenBank/DDBJ databases">
        <authorList>
            <person name="Wen L."/>
            <person name="He K."/>
            <person name="Yang H."/>
        </authorList>
    </citation>
    <scope>NUCLEOTIDE SEQUENCE [LARGE SCALE GENOMIC DNA]</scope>
    <source>
        <strain evidence="7 8">CZ1127</strain>
    </source>
</reference>
<proteinExistence type="inferred from homology"/>
<dbReference type="GO" id="GO:0004065">
    <property type="term" value="F:arylsulfatase activity"/>
    <property type="evidence" value="ECO:0007669"/>
    <property type="project" value="TreeGrafter"/>
</dbReference>
<dbReference type="AlphaFoldDB" id="A0A1B1Y652"/>
<gene>
    <name evidence="7" type="ORF">AXE80_08025</name>
</gene>
<evidence type="ECO:0000256" key="1">
    <source>
        <dbReference type="ARBA" id="ARBA00008779"/>
    </source>
</evidence>
<dbReference type="SUPFAM" id="SSF53649">
    <property type="entry name" value="Alkaline phosphatase-like"/>
    <property type="match status" value="1"/>
</dbReference>
<keyword evidence="2" id="KW-0479">Metal-binding</keyword>
<dbReference type="Proteomes" id="UP000092967">
    <property type="component" value="Chromosome"/>
</dbReference>
<dbReference type="RefSeq" id="WP_068826130.1">
    <property type="nucleotide sequence ID" value="NZ_CP014224.1"/>
</dbReference>
<keyword evidence="3" id="KW-0378">Hydrolase</keyword>
<keyword evidence="5" id="KW-0732">Signal</keyword>
<evidence type="ECO:0000256" key="2">
    <source>
        <dbReference type="ARBA" id="ARBA00022723"/>
    </source>
</evidence>
<feature type="chain" id="PRO_5008532476" evidence="5">
    <location>
        <begin position="26"/>
        <end position="462"/>
    </location>
</feature>
<dbReference type="Gene3D" id="3.30.1120.10">
    <property type="match status" value="1"/>
</dbReference>
<evidence type="ECO:0000256" key="4">
    <source>
        <dbReference type="ARBA" id="ARBA00022837"/>
    </source>
</evidence>
<dbReference type="InterPro" id="IPR017850">
    <property type="entry name" value="Alkaline_phosphatase_core_sf"/>
</dbReference>
<comment type="similarity">
    <text evidence="1">Belongs to the sulfatase family.</text>
</comment>
<protein>
    <submittedName>
        <fullName evidence="7">N-acetylgalactosamine 6-sulfate sulfatase</fullName>
    </submittedName>
</protein>
<dbReference type="GO" id="GO:0046872">
    <property type="term" value="F:metal ion binding"/>
    <property type="evidence" value="ECO:0007669"/>
    <property type="project" value="UniProtKB-KW"/>
</dbReference>
<keyword evidence="8" id="KW-1185">Reference proteome</keyword>
<dbReference type="KEGG" id="wfu:AXE80_08025"/>